<dbReference type="Proteomes" id="UP000646844">
    <property type="component" value="Unassembled WGS sequence"/>
</dbReference>
<sequence length="90" mass="10641">MPWISARSADKLVYGQIVKLPFGKRLRVESFKGDRWIEIVKIDENNYKIIEHGFNNHVYNVTGNDLKRILKELFEVEFPRSHQLRVVITS</sequence>
<proteinExistence type="predicted"/>
<name>A0A832WFQ1_9CREN</name>
<evidence type="ECO:0000313" key="1">
    <source>
        <dbReference type="EMBL" id="HII75078.1"/>
    </source>
</evidence>
<dbReference type="EMBL" id="DUJO01000052">
    <property type="protein sequence ID" value="HII75078.1"/>
    <property type="molecule type" value="Genomic_DNA"/>
</dbReference>
<dbReference type="RefSeq" id="WP_052846757.1">
    <property type="nucleotide sequence ID" value="NZ_BAABQO010000001.1"/>
</dbReference>
<comment type="caution">
    <text evidence="1">The sequence shown here is derived from an EMBL/GenBank/DDBJ whole genome shotgun (WGS) entry which is preliminary data.</text>
</comment>
<evidence type="ECO:0000313" key="2">
    <source>
        <dbReference type="Proteomes" id="UP000646844"/>
    </source>
</evidence>
<reference evidence="1" key="1">
    <citation type="journal article" date="2020" name="bioRxiv">
        <title>A rank-normalized archaeal taxonomy based on genome phylogeny resolves widespread incomplete and uneven classifications.</title>
        <authorList>
            <person name="Rinke C."/>
            <person name="Chuvochina M."/>
            <person name="Mussig A.J."/>
            <person name="Chaumeil P.-A."/>
            <person name="Waite D.W."/>
            <person name="Whitman W.B."/>
            <person name="Parks D.H."/>
            <person name="Hugenholtz P."/>
        </authorList>
    </citation>
    <scope>NUCLEOTIDE SEQUENCE</scope>
    <source>
        <strain evidence="1">UBA8838</strain>
    </source>
</reference>
<organism evidence="1 2">
    <name type="scientific">Sulfurisphaera tokodaii</name>
    <dbReference type="NCBI Taxonomy" id="111955"/>
    <lineage>
        <taxon>Archaea</taxon>
        <taxon>Thermoproteota</taxon>
        <taxon>Thermoprotei</taxon>
        <taxon>Sulfolobales</taxon>
        <taxon>Sulfolobaceae</taxon>
        <taxon>Sulfurisphaera</taxon>
    </lineage>
</organism>
<gene>
    <name evidence="1" type="ORF">HA332_12120</name>
</gene>
<dbReference type="GeneID" id="25400398"/>
<dbReference type="AlphaFoldDB" id="A0A832WFQ1"/>
<protein>
    <recommendedName>
        <fullName evidence="3">Transposase</fullName>
    </recommendedName>
</protein>
<evidence type="ECO:0008006" key="3">
    <source>
        <dbReference type="Google" id="ProtNLM"/>
    </source>
</evidence>
<accession>A0A832WFQ1</accession>